<protein>
    <submittedName>
        <fullName evidence="1">Uncharacterized protein</fullName>
    </submittedName>
</protein>
<gene>
    <name evidence="1" type="ORF">U0035_01375</name>
</gene>
<name>A0ABZ0W667_9BACT</name>
<keyword evidence="2" id="KW-1185">Reference proteome</keyword>
<accession>A0ABZ0W667</accession>
<dbReference type="RefSeq" id="WP_162817997.1">
    <property type="nucleotide sequence ID" value="NZ_CP139960.1"/>
</dbReference>
<proteinExistence type="predicted"/>
<organism evidence="1 2">
    <name type="scientific">Niabella yanshanensis</name>
    <dbReference type="NCBI Taxonomy" id="577386"/>
    <lineage>
        <taxon>Bacteria</taxon>
        <taxon>Pseudomonadati</taxon>
        <taxon>Bacteroidota</taxon>
        <taxon>Chitinophagia</taxon>
        <taxon>Chitinophagales</taxon>
        <taxon>Chitinophagaceae</taxon>
        <taxon>Niabella</taxon>
    </lineage>
</organism>
<sequence length="122" mass="13658">MWQILKKPVLYNNVWIKKATGILFLVVLLFSYSVQALHHHSEASRNNTTGYKISFVKGDSNRHCDICDQIEHQPTFDLAFNASLICSLSPGDSVHGGRYRIGFNTSILQGFSNKGPPFTLTS</sequence>
<dbReference type="Proteomes" id="UP001325680">
    <property type="component" value="Chromosome"/>
</dbReference>
<evidence type="ECO:0000313" key="2">
    <source>
        <dbReference type="Proteomes" id="UP001325680"/>
    </source>
</evidence>
<reference evidence="1 2" key="1">
    <citation type="submission" date="2023-12" db="EMBL/GenBank/DDBJ databases">
        <title>Genome sequencing and assembly of bacterial species from a model synthetic community.</title>
        <authorList>
            <person name="Hogle S.L."/>
        </authorList>
    </citation>
    <scope>NUCLEOTIDE SEQUENCE [LARGE SCALE GENOMIC DNA]</scope>
    <source>
        <strain evidence="1 2">HAMBI_3031</strain>
    </source>
</reference>
<evidence type="ECO:0000313" key="1">
    <source>
        <dbReference type="EMBL" id="WQD38793.1"/>
    </source>
</evidence>
<dbReference type="EMBL" id="CP139960">
    <property type="protein sequence ID" value="WQD38793.1"/>
    <property type="molecule type" value="Genomic_DNA"/>
</dbReference>